<dbReference type="HOGENOM" id="CLU_1205202_0_0_1"/>
<evidence type="ECO:0000313" key="2">
    <source>
        <dbReference type="EMBL" id="EMR08969.1"/>
    </source>
</evidence>
<dbReference type="GeneID" id="19896436"/>
<dbReference type="STRING" id="1069680.M7PES7"/>
<gene>
    <name evidence="2" type="ORF">PNEG_02745</name>
</gene>
<dbReference type="InterPro" id="IPR013862">
    <property type="entry name" value="Kei1"/>
</dbReference>
<dbReference type="PANTHER" id="PTHR28077:SF1">
    <property type="entry name" value="INOSITOL PHOSPHORYLCERAMIDE SYNTHASE REGULATORY SUBUNIT KEI1"/>
    <property type="match status" value="1"/>
</dbReference>
<dbReference type="RefSeq" id="XP_007874775.1">
    <property type="nucleotide sequence ID" value="XM_007876584.1"/>
</dbReference>
<feature type="transmembrane region" description="Helical" evidence="1">
    <location>
        <begin position="163"/>
        <end position="187"/>
    </location>
</feature>
<keyword evidence="1" id="KW-0472">Membrane</keyword>
<accession>M7PES7</accession>
<evidence type="ECO:0000256" key="1">
    <source>
        <dbReference type="SAM" id="Phobius"/>
    </source>
</evidence>
<dbReference type="GO" id="GO:0006673">
    <property type="term" value="P:inositol phosphoceramide metabolic process"/>
    <property type="evidence" value="ECO:0007669"/>
    <property type="project" value="InterPro"/>
</dbReference>
<evidence type="ECO:0008006" key="4">
    <source>
        <dbReference type="Google" id="ProtNLM"/>
    </source>
</evidence>
<protein>
    <recommendedName>
        <fullName evidence="4">DUF1753 domain-containing protein</fullName>
    </recommendedName>
</protein>
<comment type="caution">
    <text evidence="2">The sequence shown here is derived from an EMBL/GenBank/DDBJ whole genome shotgun (WGS) entry which is preliminary data.</text>
</comment>
<evidence type="ECO:0000313" key="3">
    <source>
        <dbReference type="Proteomes" id="UP000011958"/>
    </source>
</evidence>
<dbReference type="GO" id="GO:0070917">
    <property type="term" value="F:inositol phosphoceramide synthase regulator activity"/>
    <property type="evidence" value="ECO:0007669"/>
    <property type="project" value="InterPro"/>
</dbReference>
<dbReference type="PANTHER" id="PTHR28077">
    <property type="entry name" value="INOSITOL PHOSPHORYLCERAMIDE SYNTHASE REGULATORY SUBUNIT KEI1"/>
    <property type="match status" value="1"/>
</dbReference>
<dbReference type="OrthoDB" id="3338076at2759"/>
<dbReference type="Proteomes" id="UP000011958">
    <property type="component" value="Unassembled WGS sequence"/>
</dbReference>
<dbReference type="GO" id="GO:0000139">
    <property type="term" value="C:Golgi membrane"/>
    <property type="evidence" value="ECO:0007669"/>
    <property type="project" value="TreeGrafter"/>
</dbReference>
<dbReference type="eggNOG" id="ENOG502S8B2">
    <property type="taxonomic scope" value="Eukaryota"/>
</dbReference>
<keyword evidence="1" id="KW-1133">Transmembrane helix</keyword>
<dbReference type="Pfam" id="PF08552">
    <property type="entry name" value="Kei1"/>
    <property type="match status" value="1"/>
</dbReference>
<feature type="transmembrane region" description="Helical" evidence="1">
    <location>
        <begin position="27"/>
        <end position="48"/>
    </location>
</feature>
<dbReference type="VEuPathDB" id="FungiDB:PNEG_02745"/>
<dbReference type="AlphaFoldDB" id="M7PES7"/>
<sequence>MLRVKHFEIPKPTSFLYFLDLQIGTELIIFFSILNKASGIYGFFVTLINYSSLSMSLWKMFMYFYSLLVLLGFTMMIKYIRIESPFHILICAYFYFIDTFISSLYSAIFTIVWFMNIFKHAIISSGVGKLVSSQKSEIIELWSSNNSEYAHDNSIMFFSIENLFTVFILCFFLCLKIYFCLVVFSYARYLFLRTGNMYKYLHNERIKKLVSLLTYGKYWEKADNTSRKIKCSLDLKVFNARLLDGNF</sequence>
<feature type="transmembrane region" description="Helical" evidence="1">
    <location>
        <begin position="92"/>
        <end position="115"/>
    </location>
</feature>
<proteinExistence type="predicted"/>
<feature type="transmembrane region" description="Helical" evidence="1">
    <location>
        <begin position="60"/>
        <end position="80"/>
    </location>
</feature>
<keyword evidence="3" id="KW-1185">Reference proteome</keyword>
<reference evidence="3" key="1">
    <citation type="journal article" date="2016" name="Nat. Commun.">
        <title>Genome analysis of three Pneumocystis species reveals adaptation mechanisms to life exclusively in mammalian hosts.</title>
        <authorList>
            <person name="Ma L."/>
            <person name="Chen Z."/>
            <person name="Huang D.W."/>
            <person name="Kutty G."/>
            <person name="Ishihara M."/>
            <person name="Wang H."/>
            <person name="Abouelleil A."/>
            <person name="Bishop L."/>
            <person name="Davey E."/>
            <person name="Deng R."/>
            <person name="Deng X."/>
            <person name="Fan L."/>
            <person name="Fantoni G."/>
            <person name="Fitzgerald M."/>
            <person name="Gogineni E."/>
            <person name="Goldberg J.M."/>
            <person name="Handley G."/>
            <person name="Hu X."/>
            <person name="Huber C."/>
            <person name="Jiao X."/>
            <person name="Jones K."/>
            <person name="Levin J.Z."/>
            <person name="Liu Y."/>
            <person name="Macdonald P."/>
            <person name="Melnikov A."/>
            <person name="Raley C."/>
            <person name="Sassi M."/>
            <person name="Sherman B.T."/>
            <person name="Song X."/>
            <person name="Sykes S."/>
            <person name="Tran B."/>
            <person name="Walsh L."/>
            <person name="Xia Y."/>
            <person name="Yang J."/>
            <person name="Young S."/>
            <person name="Zeng Q."/>
            <person name="Zheng X."/>
            <person name="Stephens R."/>
            <person name="Nusbaum C."/>
            <person name="Birren B.W."/>
            <person name="Azadi P."/>
            <person name="Lempicki R.A."/>
            <person name="Cuomo C.A."/>
            <person name="Kovacs J.A."/>
        </authorList>
    </citation>
    <scope>NUCLEOTIDE SEQUENCE [LARGE SCALE GENOMIC DNA]</scope>
    <source>
        <strain evidence="3">B123</strain>
    </source>
</reference>
<dbReference type="EMBL" id="AFWA02000007">
    <property type="protein sequence ID" value="EMR08969.1"/>
    <property type="molecule type" value="Genomic_DNA"/>
</dbReference>
<name>M7PES7_PNEMU</name>
<dbReference type="GO" id="GO:0070916">
    <property type="term" value="C:inositol phosphoceramide synthase complex"/>
    <property type="evidence" value="ECO:0007669"/>
    <property type="project" value="TreeGrafter"/>
</dbReference>
<keyword evidence="1" id="KW-0812">Transmembrane</keyword>
<organism evidence="2 3">
    <name type="scientific">Pneumocystis murina (strain B123)</name>
    <name type="common">Mouse pneumocystis pneumonia agent</name>
    <name type="synonym">Pneumocystis carinii f. sp. muris</name>
    <dbReference type="NCBI Taxonomy" id="1069680"/>
    <lineage>
        <taxon>Eukaryota</taxon>
        <taxon>Fungi</taxon>
        <taxon>Dikarya</taxon>
        <taxon>Ascomycota</taxon>
        <taxon>Taphrinomycotina</taxon>
        <taxon>Pneumocystomycetes</taxon>
        <taxon>Pneumocystaceae</taxon>
        <taxon>Pneumocystis</taxon>
    </lineage>
</organism>